<dbReference type="RefSeq" id="WP_290282058.1">
    <property type="nucleotide sequence ID" value="NZ_JAUFQI010000001.1"/>
</dbReference>
<evidence type="ECO:0000313" key="3">
    <source>
        <dbReference type="Proteomes" id="UP001595710"/>
    </source>
</evidence>
<gene>
    <name evidence="2" type="ORF">ACFOND_12625</name>
</gene>
<dbReference type="Proteomes" id="UP001595710">
    <property type="component" value="Unassembled WGS sequence"/>
</dbReference>
<sequence>MSNKLKLLASSALAIPGMSAQISAAGPAESEASYRYTFYQEDKSDVARDDSNTANPRYNIQVHQFHLLHPIDQHLAVNAEVSYEYMSGSSPAASYIADGEDEVSTYYSGASEERRFDATTSARYYFSEADIGAGAYISKERDYLALSGNLDGSMQFNDQMTTISGGLSAGYDWLNPNSGIKNSKGETIDIGDLSDAQKANVSAGRLAAYNQTKWQVSVFEGVGQVIDMNTVVQAAVSFTYKAGYLSDPYRDICDHAENVPCDIRPSSRAAGTLALGGRKYLPKYDAYVHADYRLYLDTWDVASHTLDFDVYKTFAPNIKFFTNNDITIQVAPGIRYYQQNSAFFYEVPNLADYPGGLAYDENTTEYYSSDPRLSWYGALGLKARLKVTYKQFAWNALAERYAGNPAYGFNFSDDPAIGEVPGLPAYWRFTTGLDYKF</sequence>
<feature type="chain" id="PRO_5046280084" evidence="1">
    <location>
        <begin position="25"/>
        <end position="437"/>
    </location>
</feature>
<organism evidence="2 3">
    <name type="scientific">Reinekea marina</name>
    <dbReference type="NCBI Taxonomy" id="1310421"/>
    <lineage>
        <taxon>Bacteria</taxon>
        <taxon>Pseudomonadati</taxon>
        <taxon>Pseudomonadota</taxon>
        <taxon>Gammaproteobacteria</taxon>
        <taxon>Oceanospirillales</taxon>
        <taxon>Saccharospirillaceae</taxon>
        <taxon>Reinekea</taxon>
    </lineage>
</organism>
<feature type="signal peptide" evidence="1">
    <location>
        <begin position="1"/>
        <end position="24"/>
    </location>
</feature>
<name>A0ABV7WU38_9GAMM</name>
<dbReference type="EMBL" id="JBHRYN010000013">
    <property type="protein sequence ID" value="MFC3702487.1"/>
    <property type="molecule type" value="Genomic_DNA"/>
</dbReference>
<accession>A0ABV7WU38</accession>
<evidence type="ECO:0000313" key="2">
    <source>
        <dbReference type="EMBL" id="MFC3702487.1"/>
    </source>
</evidence>
<comment type="caution">
    <text evidence="2">The sequence shown here is derived from an EMBL/GenBank/DDBJ whole genome shotgun (WGS) entry which is preliminary data.</text>
</comment>
<keyword evidence="1" id="KW-0732">Signal</keyword>
<keyword evidence="3" id="KW-1185">Reference proteome</keyword>
<dbReference type="Pfam" id="PF12094">
    <property type="entry name" value="DUF3570"/>
    <property type="match status" value="1"/>
</dbReference>
<reference evidence="3" key="1">
    <citation type="journal article" date="2019" name="Int. J. Syst. Evol. Microbiol.">
        <title>The Global Catalogue of Microorganisms (GCM) 10K type strain sequencing project: providing services to taxonomists for standard genome sequencing and annotation.</title>
        <authorList>
            <consortium name="The Broad Institute Genomics Platform"/>
            <consortium name="The Broad Institute Genome Sequencing Center for Infectious Disease"/>
            <person name="Wu L."/>
            <person name="Ma J."/>
        </authorList>
    </citation>
    <scope>NUCLEOTIDE SEQUENCE [LARGE SCALE GENOMIC DNA]</scope>
    <source>
        <strain evidence="3">CECT 8288</strain>
    </source>
</reference>
<protein>
    <submittedName>
        <fullName evidence="2">DUF3570 domain-containing protein</fullName>
    </submittedName>
</protein>
<proteinExistence type="predicted"/>
<dbReference type="InterPro" id="IPR021953">
    <property type="entry name" value="DUF3570"/>
</dbReference>
<evidence type="ECO:0000256" key="1">
    <source>
        <dbReference type="SAM" id="SignalP"/>
    </source>
</evidence>